<comment type="subcellular location">
    <subcellularLocation>
        <location evidence="1">Membrane</location>
        <topology evidence="1">Multi-pass membrane protein</topology>
    </subcellularLocation>
</comment>
<evidence type="ECO:0000256" key="7">
    <source>
        <dbReference type="SAM" id="Phobius"/>
    </source>
</evidence>
<dbReference type="InterPro" id="IPR017475">
    <property type="entry name" value="EPS_sugar_tfrase"/>
</dbReference>
<keyword evidence="10" id="KW-1185">Reference proteome</keyword>
<dbReference type="Pfam" id="PF02397">
    <property type="entry name" value="Bac_transf"/>
    <property type="match status" value="1"/>
</dbReference>
<dbReference type="InterPro" id="IPR017473">
    <property type="entry name" value="Undecaprenyl-P_gluc_Ptfrase"/>
</dbReference>
<dbReference type="Pfam" id="PF13727">
    <property type="entry name" value="CoA_binding_3"/>
    <property type="match status" value="1"/>
</dbReference>
<keyword evidence="4 7" id="KW-0812">Transmembrane</keyword>
<dbReference type="RefSeq" id="WP_244945925.1">
    <property type="nucleotide sequence ID" value="NZ_BJUK01000033.1"/>
</dbReference>
<dbReference type="NCBIfam" id="TIGR03023">
    <property type="entry name" value="WcaJ_sugtrans"/>
    <property type="match status" value="1"/>
</dbReference>
<evidence type="ECO:0000313" key="9">
    <source>
        <dbReference type="EMBL" id="GEK48336.1"/>
    </source>
</evidence>
<feature type="transmembrane region" description="Helical" evidence="7">
    <location>
        <begin position="109"/>
        <end position="132"/>
    </location>
</feature>
<dbReference type="GO" id="GO:0016780">
    <property type="term" value="F:phosphotransferase activity, for other substituted phosphate groups"/>
    <property type="evidence" value="ECO:0007669"/>
    <property type="project" value="TreeGrafter"/>
</dbReference>
<reference evidence="9 10" key="1">
    <citation type="submission" date="2019-07" db="EMBL/GenBank/DDBJ databases">
        <title>Whole genome shotgun sequence of Halomonas pacifica NBRC 102220.</title>
        <authorList>
            <person name="Hosoyama A."/>
            <person name="Uohara A."/>
            <person name="Ohji S."/>
            <person name="Ichikawa N."/>
        </authorList>
    </citation>
    <scope>NUCLEOTIDE SEQUENCE [LARGE SCALE GENOMIC DNA]</scope>
    <source>
        <strain evidence="9 10">NBRC 102220</strain>
    </source>
</reference>
<dbReference type="EMBL" id="BJUK01000033">
    <property type="protein sequence ID" value="GEK48336.1"/>
    <property type="molecule type" value="Genomic_DNA"/>
</dbReference>
<accession>A0A510XA67</accession>
<evidence type="ECO:0000313" key="10">
    <source>
        <dbReference type="Proteomes" id="UP000321275"/>
    </source>
</evidence>
<keyword evidence="6 7" id="KW-0472">Membrane</keyword>
<evidence type="ECO:0000256" key="3">
    <source>
        <dbReference type="ARBA" id="ARBA00022679"/>
    </source>
</evidence>
<comment type="caution">
    <text evidence="9">The sequence shown here is derived from an EMBL/GenBank/DDBJ whole genome shotgun (WGS) entry which is preliminary data.</text>
</comment>
<feature type="domain" description="Bacterial sugar transferase" evidence="8">
    <location>
        <begin position="269"/>
        <end position="451"/>
    </location>
</feature>
<sequence>MSLVSSYSDWLRRGMRCFDAAVALLVAFALMRMLPGLDHTERLEYPLLIIAGSLLLPACGELIGLYQPWRGRSLYTMLGVYVLSWLTTIVLISLLLVATQSTQTFSRLWMGAASLGVLGTGALIRAALYGYLRRLRAQGHNIKRIVLIGPQSNVSRLEARLGSMPFVGYRVTHRVIGDSVKAVRDEVRSLATVSIFDRDFDEIWLSYPLAQGDRVRQLADELVRVPVSIRYFPDLSDVRLLNHRMAQVAGMYSLDLNYSPLNGPMRLVKACEDRLLGLLLLLAFLPVMLGIAALVRWKMGGPVLFKQQRHGLDGKSFKIYKFRSMALHEPGAGTQQATRGDPRITPLGAFLRRTSLDELPQLYNVLQGRMSLVGPRPHAMDHNEYYKDEIEAYMQRHRVKPGMTGWAQVNGLRGITDNVETMRKRVEYDLFYIDNWSLGLDLKILAMTLTRGFINRQP</sequence>
<proteinExistence type="inferred from homology"/>
<feature type="transmembrane region" description="Helical" evidence="7">
    <location>
        <begin position="17"/>
        <end position="35"/>
    </location>
</feature>
<evidence type="ECO:0000256" key="5">
    <source>
        <dbReference type="ARBA" id="ARBA00022989"/>
    </source>
</evidence>
<keyword evidence="3" id="KW-0808">Transferase</keyword>
<evidence type="ECO:0000256" key="6">
    <source>
        <dbReference type="ARBA" id="ARBA00023136"/>
    </source>
</evidence>
<dbReference type="GO" id="GO:0016020">
    <property type="term" value="C:membrane"/>
    <property type="evidence" value="ECO:0007669"/>
    <property type="project" value="UniProtKB-SubCell"/>
</dbReference>
<dbReference type="NCBIfam" id="TIGR03025">
    <property type="entry name" value="EPS_sugtrans"/>
    <property type="match status" value="1"/>
</dbReference>
<feature type="transmembrane region" description="Helical" evidence="7">
    <location>
        <begin position="275"/>
        <end position="297"/>
    </location>
</feature>
<keyword evidence="5 7" id="KW-1133">Transmembrane helix</keyword>
<dbReference type="Proteomes" id="UP000321275">
    <property type="component" value="Unassembled WGS sequence"/>
</dbReference>
<gene>
    <name evidence="9" type="primary">gumD</name>
    <name evidence="9" type="ORF">HPA02_26190</name>
</gene>
<dbReference type="AlphaFoldDB" id="A0A510XA67"/>
<evidence type="ECO:0000256" key="4">
    <source>
        <dbReference type="ARBA" id="ARBA00022692"/>
    </source>
</evidence>
<name>A0A510XA67_9GAMM</name>
<evidence type="ECO:0000256" key="1">
    <source>
        <dbReference type="ARBA" id="ARBA00004141"/>
    </source>
</evidence>
<dbReference type="PANTHER" id="PTHR30576:SF0">
    <property type="entry name" value="UNDECAPRENYL-PHOSPHATE N-ACETYLGALACTOSAMINYL 1-PHOSPHATE TRANSFERASE-RELATED"/>
    <property type="match status" value="1"/>
</dbReference>
<feature type="transmembrane region" description="Helical" evidence="7">
    <location>
        <begin position="47"/>
        <end position="66"/>
    </location>
</feature>
<evidence type="ECO:0000259" key="8">
    <source>
        <dbReference type="Pfam" id="PF02397"/>
    </source>
</evidence>
<protein>
    <submittedName>
        <fullName evidence="9">GumD protein</fullName>
    </submittedName>
</protein>
<feature type="transmembrane region" description="Helical" evidence="7">
    <location>
        <begin position="78"/>
        <end position="97"/>
    </location>
</feature>
<dbReference type="InterPro" id="IPR003362">
    <property type="entry name" value="Bact_transf"/>
</dbReference>
<dbReference type="PANTHER" id="PTHR30576">
    <property type="entry name" value="COLANIC BIOSYNTHESIS UDP-GLUCOSE LIPID CARRIER TRANSFERASE"/>
    <property type="match status" value="1"/>
</dbReference>
<comment type="similarity">
    <text evidence="2">Belongs to the bacterial sugar transferase family.</text>
</comment>
<evidence type="ECO:0000256" key="2">
    <source>
        <dbReference type="ARBA" id="ARBA00006464"/>
    </source>
</evidence>
<organism evidence="9 10">
    <name type="scientific">Bisbaumannia pacifica</name>
    <dbReference type="NCBI Taxonomy" id="77098"/>
    <lineage>
        <taxon>Bacteria</taxon>
        <taxon>Pseudomonadati</taxon>
        <taxon>Pseudomonadota</taxon>
        <taxon>Gammaproteobacteria</taxon>
        <taxon>Oceanospirillales</taxon>
        <taxon>Halomonadaceae</taxon>
        <taxon>Bisbaumannia</taxon>
    </lineage>
</organism>